<proteinExistence type="inferred from homology"/>
<dbReference type="InterPro" id="IPR008921">
    <property type="entry name" value="DNA_pol3_clamp-load_cplx_C"/>
</dbReference>
<dbReference type="InterPro" id="IPR048466">
    <property type="entry name" value="DNA_pol3_delta-like_C"/>
</dbReference>
<comment type="catalytic activity">
    <reaction evidence="8">
        <text>DNA(n) + a 2'-deoxyribonucleoside 5'-triphosphate = DNA(n+1) + diphosphate</text>
        <dbReference type="Rhea" id="RHEA:22508"/>
        <dbReference type="Rhea" id="RHEA-COMP:17339"/>
        <dbReference type="Rhea" id="RHEA-COMP:17340"/>
        <dbReference type="ChEBI" id="CHEBI:33019"/>
        <dbReference type="ChEBI" id="CHEBI:61560"/>
        <dbReference type="ChEBI" id="CHEBI:173112"/>
        <dbReference type="EC" id="2.7.7.7"/>
    </reaction>
</comment>
<evidence type="ECO:0000256" key="5">
    <source>
        <dbReference type="ARBA" id="ARBA00022705"/>
    </source>
</evidence>
<gene>
    <name evidence="11" type="primary">holA</name>
    <name evidence="11" type="ORF">V2H41_06870</name>
</gene>
<dbReference type="InterPro" id="IPR027417">
    <property type="entry name" value="P-loop_NTPase"/>
</dbReference>
<dbReference type="NCBIfam" id="TIGR01128">
    <property type="entry name" value="holA"/>
    <property type="match status" value="1"/>
</dbReference>
<evidence type="ECO:0000256" key="1">
    <source>
        <dbReference type="ARBA" id="ARBA00012417"/>
    </source>
</evidence>
<dbReference type="InterPro" id="IPR010372">
    <property type="entry name" value="DNA_pol3_delta_N"/>
</dbReference>
<evidence type="ECO:0000313" key="11">
    <source>
        <dbReference type="EMBL" id="MEE6186990.1"/>
    </source>
</evidence>
<dbReference type="EC" id="2.7.7.7" evidence="1"/>
<evidence type="ECO:0000259" key="10">
    <source>
        <dbReference type="Pfam" id="PF21694"/>
    </source>
</evidence>
<dbReference type="InterPro" id="IPR005790">
    <property type="entry name" value="DNA_polIII_delta"/>
</dbReference>
<evidence type="ECO:0000256" key="7">
    <source>
        <dbReference type="ARBA" id="ARBA00034754"/>
    </source>
</evidence>
<dbReference type="PANTHER" id="PTHR34388:SF1">
    <property type="entry name" value="DNA POLYMERASE III SUBUNIT DELTA"/>
    <property type="match status" value="1"/>
</dbReference>
<organism evidence="11 12">
    <name type="scientific">Niabella digestorum</name>
    <dbReference type="NCBI Taxonomy" id="3117701"/>
    <lineage>
        <taxon>Bacteria</taxon>
        <taxon>Pseudomonadati</taxon>
        <taxon>Bacteroidota</taxon>
        <taxon>Chitinophagia</taxon>
        <taxon>Chitinophagales</taxon>
        <taxon>Chitinophagaceae</taxon>
        <taxon>Niabella</taxon>
    </lineage>
</organism>
<dbReference type="EMBL" id="JAZGLY010000003">
    <property type="protein sequence ID" value="MEE6186990.1"/>
    <property type="molecule type" value="Genomic_DNA"/>
</dbReference>
<dbReference type="RefSeq" id="WP_330974399.1">
    <property type="nucleotide sequence ID" value="NZ_JAZGLY010000003.1"/>
</dbReference>
<dbReference type="Proteomes" id="UP001357452">
    <property type="component" value="Unassembled WGS sequence"/>
</dbReference>
<protein>
    <recommendedName>
        <fullName evidence="2">DNA polymerase III subunit delta</fullName>
        <ecNumber evidence="1">2.7.7.7</ecNumber>
    </recommendedName>
</protein>
<dbReference type="Gene3D" id="1.10.8.60">
    <property type="match status" value="1"/>
</dbReference>
<keyword evidence="6" id="KW-0239">DNA-directed DNA polymerase</keyword>
<feature type="domain" description="DNA polymerase III delta N-terminal" evidence="9">
    <location>
        <begin position="19"/>
        <end position="132"/>
    </location>
</feature>
<keyword evidence="5" id="KW-0235">DNA replication</keyword>
<keyword evidence="3 11" id="KW-0808">Transferase</keyword>
<dbReference type="PANTHER" id="PTHR34388">
    <property type="entry name" value="DNA POLYMERASE III SUBUNIT DELTA"/>
    <property type="match status" value="1"/>
</dbReference>
<evidence type="ECO:0000313" key="12">
    <source>
        <dbReference type="Proteomes" id="UP001357452"/>
    </source>
</evidence>
<dbReference type="SUPFAM" id="SSF48019">
    <property type="entry name" value="post-AAA+ oligomerization domain-like"/>
    <property type="match status" value="1"/>
</dbReference>
<comment type="caution">
    <text evidence="11">The sequence shown here is derived from an EMBL/GenBank/DDBJ whole genome shotgun (WGS) entry which is preliminary data.</text>
</comment>
<keyword evidence="12" id="KW-1185">Reference proteome</keyword>
<reference evidence="11 12" key="1">
    <citation type="submission" date="2024-01" db="EMBL/GenBank/DDBJ databases">
        <title>Niabella digestum sp. nov., isolated from waste digestion system.</title>
        <authorList>
            <person name="Zhang L."/>
        </authorList>
    </citation>
    <scope>NUCLEOTIDE SEQUENCE [LARGE SCALE GENOMIC DNA]</scope>
    <source>
        <strain evidence="11 12">A18</strain>
    </source>
</reference>
<dbReference type="GO" id="GO:0003887">
    <property type="term" value="F:DNA-directed DNA polymerase activity"/>
    <property type="evidence" value="ECO:0007669"/>
    <property type="project" value="UniProtKB-EC"/>
</dbReference>
<dbReference type="Gene3D" id="1.20.272.10">
    <property type="match status" value="1"/>
</dbReference>
<keyword evidence="4 11" id="KW-0548">Nucleotidyltransferase</keyword>
<evidence type="ECO:0000259" key="9">
    <source>
        <dbReference type="Pfam" id="PF06144"/>
    </source>
</evidence>
<evidence type="ECO:0000256" key="4">
    <source>
        <dbReference type="ARBA" id="ARBA00022695"/>
    </source>
</evidence>
<comment type="similarity">
    <text evidence="7">Belongs to the DNA polymerase HolA subunit family.</text>
</comment>
<name>A0ABU7RG58_9BACT</name>
<evidence type="ECO:0000256" key="2">
    <source>
        <dbReference type="ARBA" id="ARBA00017703"/>
    </source>
</evidence>
<dbReference type="Gene3D" id="3.40.50.300">
    <property type="entry name" value="P-loop containing nucleotide triphosphate hydrolases"/>
    <property type="match status" value="1"/>
</dbReference>
<accession>A0ABU7RG58</accession>
<dbReference type="Pfam" id="PF06144">
    <property type="entry name" value="DNA_pol3_delta"/>
    <property type="match status" value="1"/>
</dbReference>
<evidence type="ECO:0000256" key="3">
    <source>
        <dbReference type="ARBA" id="ARBA00022679"/>
    </source>
</evidence>
<feature type="domain" description="DNA polymerase III delta subunit-like C-terminal" evidence="10">
    <location>
        <begin position="207"/>
        <end position="305"/>
    </location>
</feature>
<evidence type="ECO:0000256" key="6">
    <source>
        <dbReference type="ARBA" id="ARBA00022932"/>
    </source>
</evidence>
<evidence type="ECO:0000256" key="8">
    <source>
        <dbReference type="ARBA" id="ARBA00049244"/>
    </source>
</evidence>
<dbReference type="Pfam" id="PF21694">
    <property type="entry name" value="DNA_pol3_delta_C"/>
    <property type="match status" value="1"/>
</dbReference>
<sequence length="331" mass="37408">MTVDKVISDWKKKIYKPVYWIEGDEEFYVDMLVNYAEQHILSESEASFNLTIFYGKDAQWADIVNTCRKYPMFSDRQVVIVKEAHQLKDADMLAPYIESPLDSTILIIACKDKKLDGRSKFAKLVKDNTVYILTKKIYDSALPEWVNTYVKGLGYTISPKANALIVDHIGNDLSRIKNEIDKILINLGDRKSITEEDVENYVGISKEYNVFELQAAIASKDLGKAISIIQYFGANPKMGPIQMVLPSLYSFFSKVYMVFGVGGGEDAVAKQIGVSPYFVKNYTQAARLYGARNIEKILLLLHQYNLKSVGVNTAPTEDAELMKEMVVKVMA</sequence>
<dbReference type="SUPFAM" id="SSF52540">
    <property type="entry name" value="P-loop containing nucleoside triphosphate hydrolases"/>
    <property type="match status" value="1"/>
</dbReference>